<proteinExistence type="predicted"/>
<evidence type="ECO:0000313" key="3">
    <source>
        <dbReference type="Proteomes" id="UP000076715"/>
    </source>
</evidence>
<feature type="transmembrane region" description="Helical" evidence="1">
    <location>
        <begin position="46"/>
        <end position="65"/>
    </location>
</feature>
<keyword evidence="1" id="KW-1133">Transmembrane helix</keyword>
<protein>
    <submittedName>
        <fullName evidence="2">Uncharacterized protein</fullName>
    </submittedName>
</protein>
<keyword evidence="1" id="KW-0472">Membrane</keyword>
<accession>A0A162CX47</accession>
<dbReference type="STRING" id="1642818.AWE51_02710"/>
<sequence length="204" mass="24079">MELEEMQAIWSQMSDQIENQKKLTNKLIMEMTQERFKNKIGIISKYEGMGALICFAAAILILFQLSKLDTWYLLISGIFTIAYLIFLPIYILRSINTMKRINIISNTYKETLIEYAKNRKQFLFSQRLGIYLNFILMIVSLPVIIKLFKDEDIFVTNVEVLYWYIPIMTLFLIFFSKWGYGKYKRLTASATKILEELQEPKTLS</sequence>
<keyword evidence="3" id="KW-1185">Reference proteome</keyword>
<dbReference type="OrthoDB" id="1160385at2"/>
<evidence type="ECO:0000256" key="1">
    <source>
        <dbReference type="SAM" id="Phobius"/>
    </source>
</evidence>
<dbReference type="RefSeq" id="WP_066309977.1">
    <property type="nucleotide sequence ID" value="NZ_LQRT01000002.1"/>
</dbReference>
<name>A0A162CX47_9FLAO</name>
<dbReference type="Proteomes" id="UP000076715">
    <property type="component" value="Unassembled WGS sequence"/>
</dbReference>
<dbReference type="AlphaFoldDB" id="A0A162CX47"/>
<feature type="transmembrane region" description="Helical" evidence="1">
    <location>
        <begin position="160"/>
        <end position="180"/>
    </location>
</feature>
<reference evidence="2 3" key="1">
    <citation type="submission" date="2016-01" db="EMBL/GenBank/DDBJ databases">
        <title>The draft genome sequence of Aquimarina sp. RZW4-3-2.</title>
        <authorList>
            <person name="Wang Y."/>
        </authorList>
    </citation>
    <scope>NUCLEOTIDE SEQUENCE [LARGE SCALE GENOMIC DNA]</scope>
    <source>
        <strain evidence="2 3">RZW4-3-2</strain>
    </source>
</reference>
<gene>
    <name evidence="2" type="ORF">AWE51_02710</name>
</gene>
<evidence type="ECO:0000313" key="2">
    <source>
        <dbReference type="EMBL" id="KZS42369.1"/>
    </source>
</evidence>
<dbReference type="EMBL" id="LQRT01000002">
    <property type="protein sequence ID" value="KZS42369.1"/>
    <property type="molecule type" value="Genomic_DNA"/>
</dbReference>
<comment type="caution">
    <text evidence="2">The sequence shown here is derived from an EMBL/GenBank/DDBJ whole genome shotgun (WGS) entry which is preliminary data.</text>
</comment>
<organism evidence="2 3">
    <name type="scientific">Aquimarina aggregata</name>
    <dbReference type="NCBI Taxonomy" id="1642818"/>
    <lineage>
        <taxon>Bacteria</taxon>
        <taxon>Pseudomonadati</taxon>
        <taxon>Bacteroidota</taxon>
        <taxon>Flavobacteriia</taxon>
        <taxon>Flavobacteriales</taxon>
        <taxon>Flavobacteriaceae</taxon>
        <taxon>Aquimarina</taxon>
    </lineage>
</organism>
<feature type="transmembrane region" description="Helical" evidence="1">
    <location>
        <begin position="128"/>
        <end position="148"/>
    </location>
</feature>
<keyword evidence="1" id="KW-0812">Transmembrane</keyword>
<feature type="transmembrane region" description="Helical" evidence="1">
    <location>
        <begin position="71"/>
        <end position="92"/>
    </location>
</feature>